<feature type="domain" description="SsuA/THI5-like" evidence="4">
    <location>
        <begin position="52"/>
        <end position="248"/>
    </location>
</feature>
<dbReference type="Gene3D" id="3.40.190.10">
    <property type="entry name" value="Periplasmic binding protein-like II"/>
    <property type="match status" value="2"/>
</dbReference>
<dbReference type="GO" id="GO:0042597">
    <property type="term" value="C:periplasmic space"/>
    <property type="evidence" value="ECO:0007669"/>
    <property type="project" value="UniProtKB-SubCell"/>
</dbReference>
<dbReference type="AlphaFoldDB" id="A0A0S3Q0C6"/>
<dbReference type="InterPro" id="IPR015168">
    <property type="entry name" value="SsuA/THI5"/>
</dbReference>
<dbReference type="PANTHER" id="PTHR30024:SF47">
    <property type="entry name" value="TAURINE-BINDING PERIPLASMIC PROTEIN"/>
    <property type="match status" value="1"/>
</dbReference>
<dbReference type="SUPFAM" id="SSF53850">
    <property type="entry name" value="Periplasmic binding protein-like II"/>
    <property type="match status" value="1"/>
</dbReference>
<dbReference type="EMBL" id="AP014946">
    <property type="protein sequence ID" value="BAT61618.1"/>
    <property type="molecule type" value="Genomic_DNA"/>
</dbReference>
<dbReference type="Pfam" id="PF09084">
    <property type="entry name" value="NMT1"/>
    <property type="match status" value="1"/>
</dbReference>
<evidence type="ECO:0000256" key="3">
    <source>
        <dbReference type="ARBA" id="ARBA00022729"/>
    </source>
</evidence>
<keyword evidence="6" id="KW-1185">Reference proteome</keyword>
<evidence type="ECO:0000259" key="4">
    <source>
        <dbReference type="Pfam" id="PF09084"/>
    </source>
</evidence>
<dbReference type="Proteomes" id="UP000236884">
    <property type="component" value="Chromosome"/>
</dbReference>
<reference evidence="5 6" key="1">
    <citation type="submission" date="2015-08" db="EMBL/GenBank/DDBJ databases">
        <title>Investigation of the bacterial diversity of lava forest soil.</title>
        <authorList>
            <person name="Lee J.S."/>
        </authorList>
    </citation>
    <scope>NUCLEOTIDE SEQUENCE [LARGE SCALE GENOMIC DNA]</scope>
    <source>
        <strain evidence="5 6">GJW-30</strain>
    </source>
</reference>
<proteinExistence type="inferred from homology"/>
<keyword evidence="3" id="KW-0732">Signal</keyword>
<name>A0A0S3Q0C6_9BRAD</name>
<evidence type="ECO:0000313" key="6">
    <source>
        <dbReference type="Proteomes" id="UP000236884"/>
    </source>
</evidence>
<sequence>MNNKHLTFDRRTLLIAGAATICAPYVARAQVNKIRVGVPTKTYWPTIICETAIRQKLFQKAGVDAELTIYRGGAEGFEAIAAGAADIILNSSSSVAAGLKKGVNARCVANGSNGYYGWQLMVRPDSKITKVAELEGKKVGITSAGSGSDILARWTNADRKVNFTRVPLGGGGLVPNLMSGNIDATVLYSPLTFQVLQNKEARTLIDFGSEVPAHSTGAWIATDKIIKERPETLQKALNAIYGGVAFLRDEKNRQSAVKLIAEIDEVAEPVAAAELDGNIMKLSTDGEIRKEWMERALEMAKLIGMTDLAPVEQMYTTQFKPIPTAA</sequence>
<comment type="similarity">
    <text evidence="2">Belongs to the bacterial solute-binding protein SsuA/TauA family.</text>
</comment>
<organism evidence="5 6">
    <name type="scientific">Variibacter gotjawalensis</name>
    <dbReference type="NCBI Taxonomy" id="1333996"/>
    <lineage>
        <taxon>Bacteria</taxon>
        <taxon>Pseudomonadati</taxon>
        <taxon>Pseudomonadota</taxon>
        <taxon>Alphaproteobacteria</taxon>
        <taxon>Hyphomicrobiales</taxon>
        <taxon>Nitrobacteraceae</taxon>
        <taxon>Variibacter</taxon>
    </lineage>
</organism>
<dbReference type="PANTHER" id="PTHR30024">
    <property type="entry name" value="ALIPHATIC SULFONATES-BINDING PROTEIN-RELATED"/>
    <property type="match status" value="1"/>
</dbReference>
<dbReference type="RefSeq" id="WP_157746810.1">
    <property type="nucleotide sequence ID" value="NZ_AP014946.1"/>
</dbReference>
<evidence type="ECO:0000256" key="1">
    <source>
        <dbReference type="ARBA" id="ARBA00004418"/>
    </source>
</evidence>
<gene>
    <name evidence="5" type="primary">ssuA_8</name>
    <name evidence="5" type="ORF">GJW-30_1_04177</name>
</gene>
<dbReference type="KEGG" id="vgo:GJW-30_1_04177"/>
<protein>
    <submittedName>
        <fullName evidence="5">Putative aliphatic sulfonates-binding protein</fullName>
    </submittedName>
</protein>
<accession>A0A0S3Q0C6</accession>
<comment type="subcellular location">
    <subcellularLocation>
        <location evidence="1">Periplasm</location>
    </subcellularLocation>
</comment>
<evidence type="ECO:0000256" key="2">
    <source>
        <dbReference type="ARBA" id="ARBA00010742"/>
    </source>
</evidence>
<evidence type="ECO:0000313" key="5">
    <source>
        <dbReference type="EMBL" id="BAT61618.1"/>
    </source>
</evidence>